<evidence type="ECO:0000313" key="9">
    <source>
        <dbReference type="Proteomes" id="UP000011717"/>
    </source>
</evidence>
<dbReference type="PANTHER" id="PTHR43133">
    <property type="entry name" value="RNA POLYMERASE ECF-TYPE SIGMA FACTO"/>
    <property type="match status" value="1"/>
</dbReference>
<dbReference type="Gene3D" id="1.10.1740.10">
    <property type="match status" value="1"/>
</dbReference>
<dbReference type="NCBIfam" id="TIGR02937">
    <property type="entry name" value="sigma70-ECF"/>
    <property type="match status" value="1"/>
</dbReference>
<feature type="domain" description="RNA polymerase sigma-70 region 2" evidence="6">
    <location>
        <begin position="16"/>
        <end position="74"/>
    </location>
</feature>
<dbReference type="OrthoDB" id="9797134at2"/>
<dbReference type="Pfam" id="PF08281">
    <property type="entry name" value="Sigma70_r4_2"/>
    <property type="match status" value="1"/>
</dbReference>
<gene>
    <name evidence="8" type="ORF">C725_2798</name>
</gene>
<reference evidence="8 9" key="1">
    <citation type="journal article" date="2013" name="Genome Announc.">
        <title>Draft Genome Sequence of Strain JLT2015T, Belonging to the Family Sphingomonadaceae of the Alphaproteobacteria.</title>
        <authorList>
            <person name="Tang K."/>
            <person name="Liu K."/>
            <person name="Li S."/>
            <person name="Jiao N."/>
        </authorList>
    </citation>
    <scope>NUCLEOTIDE SEQUENCE [LARGE SCALE GENOMIC DNA]</scope>
    <source>
        <strain evidence="8 9">JLT2015</strain>
    </source>
</reference>
<dbReference type="InterPro" id="IPR013249">
    <property type="entry name" value="RNA_pol_sigma70_r4_t2"/>
</dbReference>
<dbReference type="InterPro" id="IPR013325">
    <property type="entry name" value="RNA_pol_sigma_r2"/>
</dbReference>
<comment type="caution">
    <text evidence="8">The sequence shown here is derived from an EMBL/GenBank/DDBJ whole genome shotgun (WGS) entry which is preliminary data.</text>
</comment>
<keyword evidence="3" id="KW-0731">Sigma factor</keyword>
<evidence type="ECO:0000256" key="3">
    <source>
        <dbReference type="ARBA" id="ARBA00023082"/>
    </source>
</evidence>
<dbReference type="Pfam" id="PF04542">
    <property type="entry name" value="Sigma70_r2"/>
    <property type="match status" value="1"/>
</dbReference>
<dbReference type="AlphaFoldDB" id="M2TJJ6"/>
<dbReference type="Gene3D" id="1.10.10.10">
    <property type="entry name" value="Winged helix-like DNA-binding domain superfamily/Winged helix DNA-binding domain"/>
    <property type="match status" value="1"/>
</dbReference>
<accession>M2TJJ6</accession>
<dbReference type="PANTHER" id="PTHR43133:SF25">
    <property type="entry name" value="RNA POLYMERASE SIGMA FACTOR RFAY-RELATED"/>
    <property type="match status" value="1"/>
</dbReference>
<keyword evidence="9" id="KW-1185">Reference proteome</keyword>
<sequence length="176" mass="19281">MSGSSPFDISSQLGVLGRYALSLTRDPSAAEDLVQDTLVSAIAKSESYDRARPVRGWLLSIMHNRFVSDRRKQAVRADKLQELDCPEKMPAQQEWAVYLKQVGSAFDALPENQRAALHLVVVEGLTYQDAATVLEVPVGTLMSRLARARAKLRDPKPNSDTGKPSHLHLVNSGTAS</sequence>
<dbReference type="EMBL" id="AMRV01000014">
    <property type="protein sequence ID" value="EMD81816.1"/>
    <property type="molecule type" value="Genomic_DNA"/>
</dbReference>
<feature type="domain" description="RNA polymerase sigma factor 70 region 4 type 2" evidence="7">
    <location>
        <begin position="101"/>
        <end position="152"/>
    </location>
</feature>
<name>M2TJJ6_9SPHN</name>
<dbReference type="SUPFAM" id="SSF88659">
    <property type="entry name" value="Sigma3 and sigma4 domains of RNA polymerase sigma factors"/>
    <property type="match status" value="1"/>
</dbReference>
<dbReference type="RefSeq" id="WP_008603762.1">
    <property type="nucleotide sequence ID" value="NZ_AMRV01000014.1"/>
</dbReference>
<dbReference type="Proteomes" id="UP000011717">
    <property type="component" value="Unassembled WGS sequence"/>
</dbReference>
<dbReference type="InterPro" id="IPR036388">
    <property type="entry name" value="WH-like_DNA-bd_sf"/>
</dbReference>
<keyword evidence="2" id="KW-0805">Transcription regulation</keyword>
<dbReference type="GO" id="GO:0003677">
    <property type="term" value="F:DNA binding"/>
    <property type="evidence" value="ECO:0007669"/>
    <property type="project" value="InterPro"/>
</dbReference>
<organism evidence="8 9">
    <name type="scientific">Pacificimonas flava</name>
    <dbReference type="NCBI Taxonomy" id="1234595"/>
    <lineage>
        <taxon>Bacteria</taxon>
        <taxon>Pseudomonadati</taxon>
        <taxon>Pseudomonadota</taxon>
        <taxon>Alphaproteobacteria</taxon>
        <taxon>Sphingomonadales</taxon>
        <taxon>Sphingosinicellaceae</taxon>
        <taxon>Pacificimonas</taxon>
    </lineage>
</organism>
<evidence type="ECO:0000256" key="5">
    <source>
        <dbReference type="SAM" id="MobiDB-lite"/>
    </source>
</evidence>
<dbReference type="InterPro" id="IPR039425">
    <property type="entry name" value="RNA_pol_sigma-70-like"/>
</dbReference>
<dbReference type="InterPro" id="IPR014284">
    <property type="entry name" value="RNA_pol_sigma-70_dom"/>
</dbReference>
<dbReference type="InterPro" id="IPR013324">
    <property type="entry name" value="RNA_pol_sigma_r3/r4-like"/>
</dbReference>
<dbReference type="GO" id="GO:0016987">
    <property type="term" value="F:sigma factor activity"/>
    <property type="evidence" value="ECO:0007669"/>
    <property type="project" value="UniProtKB-KW"/>
</dbReference>
<feature type="region of interest" description="Disordered" evidence="5">
    <location>
        <begin position="151"/>
        <end position="176"/>
    </location>
</feature>
<evidence type="ECO:0000313" key="8">
    <source>
        <dbReference type="EMBL" id="EMD81816.1"/>
    </source>
</evidence>
<evidence type="ECO:0000256" key="4">
    <source>
        <dbReference type="ARBA" id="ARBA00023163"/>
    </source>
</evidence>
<keyword evidence="4" id="KW-0804">Transcription</keyword>
<evidence type="ECO:0000259" key="7">
    <source>
        <dbReference type="Pfam" id="PF08281"/>
    </source>
</evidence>
<dbReference type="CDD" id="cd06171">
    <property type="entry name" value="Sigma70_r4"/>
    <property type="match status" value="1"/>
</dbReference>
<proteinExistence type="inferred from homology"/>
<dbReference type="NCBIfam" id="NF009164">
    <property type="entry name" value="PRK12511.1"/>
    <property type="match status" value="1"/>
</dbReference>
<evidence type="ECO:0000256" key="2">
    <source>
        <dbReference type="ARBA" id="ARBA00023015"/>
    </source>
</evidence>
<dbReference type="GO" id="GO:0006352">
    <property type="term" value="P:DNA-templated transcription initiation"/>
    <property type="evidence" value="ECO:0007669"/>
    <property type="project" value="InterPro"/>
</dbReference>
<dbReference type="InterPro" id="IPR007627">
    <property type="entry name" value="RNA_pol_sigma70_r2"/>
</dbReference>
<evidence type="ECO:0000259" key="6">
    <source>
        <dbReference type="Pfam" id="PF04542"/>
    </source>
</evidence>
<comment type="similarity">
    <text evidence="1">Belongs to the sigma-70 factor family. ECF subfamily.</text>
</comment>
<dbReference type="SUPFAM" id="SSF88946">
    <property type="entry name" value="Sigma2 domain of RNA polymerase sigma factors"/>
    <property type="match status" value="1"/>
</dbReference>
<evidence type="ECO:0000256" key="1">
    <source>
        <dbReference type="ARBA" id="ARBA00010641"/>
    </source>
</evidence>
<protein>
    <submittedName>
        <fullName evidence="8">RNA polymerase sigma-54 factor RpoN</fullName>
    </submittedName>
</protein>